<gene>
    <name evidence="1" type="ORF">H0921_11735</name>
</gene>
<evidence type="ECO:0000313" key="2">
    <source>
        <dbReference type="Proteomes" id="UP000542342"/>
    </source>
</evidence>
<keyword evidence="2" id="KW-1185">Reference proteome</keyword>
<organism evidence="1 2">
    <name type="scientific">Thermogemmata fonticola</name>
    <dbReference type="NCBI Taxonomy" id="2755323"/>
    <lineage>
        <taxon>Bacteria</taxon>
        <taxon>Pseudomonadati</taxon>
        <taxon>Planctomycetota</taxon>
        <taxon>Planctomycetia</taxon>
        <taxon>Gemmatales</taxon>
        <taxon>Gemmataceae</taxon>
        <taxon>Thermogemmata</taxon>
    </lineage>
</organism>
<name>A0A7V8VF69_9BACT</name>
<dbReference type="AlphaFoldDB" id="A0A7V8VF69"/>
<proteinExistence type="predicted"/>
<dbReference type="Proteomes" id="UP000542342">
    <property type="component" value="Unassembled WGS sequence"/>
</dbReference>
<dbReference type="EMBL" id="JACEFB010000008">
    <property type="protein sequence ID" value="MBA2226832.1"/>
    <property type="molecule type" value="Genomic_DNA"/>
</dbReference>
<evidence type="ECO:0000313" key="1">
    <source>
        <dbReference type="EMBL" id="MBA2226832.1"/>
    </source>
</evidence>
<comment type="caution">
    <text evidence="1">The sequence shown here is derived from an EMBL/GenBank/DDBJ whole genome shotgun (WGS) entry which is preliminary data.</text>
</comment>
<accession>A0A7V8VF69</accession>
<reference evidence="1 2" key="1">
    <citation type="submission" date="2020-07" db="EMBL/GenBank/DDBJ databases">
        <title>Thermogemmata thermophila gen. nov., sp. nov., a novel moderate thermophilic planctomycete from a Kamchatka hot spring.</title>
        <authorList>
            <person name="Elcheninov A.G."/>
            <person name="Podosokorskaya O.A."/>
            <person name="Kovaleva O.L."/>
            <person name="Novikov A."/>
            <person name="Bonch-Osmolovskaya E.A."/>
            <person name="Toshchakov S.V."/>
            <person name="Kublanov I.V."/>
        </authorList>
    </citation>
    <scope>NUCLEOTIDE SEQUENCE [LARGE SCALE GENOMIC DNA]</scope>
    <source>
        <strain evidence="1 2">2918</strain>
    </source>
</reference>
<protein>
    <submittedName>
        <fullName evidence="1">Uncharacterized protein</fullName>
    </submittedName>
</protein>
<sequence length="188" mass="20950">MRFVGVVAGVLVIGTALSGQERKGVTVELAGCKAVTPADWREEPLPPKSLRMMQFKLAKAEGDPEDAELALFVLRGGGAVEANLKRQEAKFEIPPGVKREEAIQVEKFSFGGKYDAYLQDIRGIYLKKFPPFAPDAKITRVPDYRQLYVIFEVQENGSTIVYSMTLLGPAKTVEKHKKAFVEWVKSFK</sequence>